<evidence type="ECO:0000313" key="3">
    <source>
        <dbReference type="Proteomes" id="UP001287286"/>
    </source>
</evidence>
<proteinExistence type="predicted"/>
<name>A0ABR0BBK6_PURLI</name>
<comment type="caution">
    <text evidence="2">The sequence shown here is derived from an EMBL/GenBank/DDBJ whole genome shotgun (WGS) entry which is preliminary data.</text>
</comment>
<reference evidence="2 3" key="1">
    <citation type="journal article" date="2024" name="Microbiol. Resour. Announc.">
        <title>Genome annotations for the ascomycete fungi Trichoderma harzianum, Trichoderma aggressivum, and Purpureocillium lilacinum.</title>
        <authorList>
            <person name="Beijen E.P.W."/>
            <person name="Ohm R.A."/>
        </authorList>
    </citation>
    <scope>NUCLEOTIDE SEQUENCE [LARGE SCALE GENOMIC DNA]</scope>
    <source>
        <strain evidence="2 3">CBS 150709</strain>
    </source>
</reference>
<keyword evidence="3" id="KW-1185">Reference proteome</keyword>
<protein>
    <submittedName>
        <fullName evidence="2">Uncharacterized protein</fullName>
    </submittedName>
</protein>
<dbReference type="PANTHER" id="PTHR36459">
    <property type="entry name" value="ORF"/>
    <property type="match status" value="1"/>
</dbReference>
<organism evidence="2 3">
    <name type="scientific">Purpureocillium lilacinum</name>
    <name type="common">Paecilomyces lilacinus</name>
    <dbReference type="NCBI Taxonomy" id="33203"/>
    <lineage>
        <taxon>Eukaryota</taxon>
        <taxon>Fungi</taxon>
        <taxon>Dikarya</taxon>
        <taxon>Ascomycota</taxon>
        <taxon>Pezizomycotina</taxon>
        <taxon>Sordariomycetes</taxon>
        <taxon>Hypocreomycetidae</taxon>
        <taxon>Hypocreales</taxon>
        <taxon>Ophiocordycipitaceae</taxon>
        <taxon>Purpureocillium</taxon>
    </lineage>
</organism>
<feature type="region of interest" description="Disordered" evidence="1">
    <location>
        <begin position="28"/>
        <end position="49"/>
    </location>
</feature>
<sequence length="140" mass="16011">MSGILVDKGLTRQDRLVLQNLAADVRDYRRRRRNEGQKQPGKGHAARRRDAATLATLKALNDPAGAQFDPTIFTSTELHNLHLPGVLEMWLLRPLVRTARSVLRVETDVVMIMHLLLYFCDVHGHIYSHDASAYTPWRYP</sequence>
<dbReference type="EMBL" id="JAWRVI010000734">
    <property type="protein sequence ID" value="KAK4059708.1"/>
    <property type="molecule type" value="Genomic_DNA"/>
</dbReference>
<evidence type="ECO:0000256" key="1">
    <source>
        <dbReference type="SAM" id="MobiDB-lite"/>
    </source>
</evidence>
<evidence type="ECO:0000313" key="2">
    <source>
        <dbReference type="EMBL" id="KAK4059708.1"/>
    </source>
</evidence>
<dbReference type="PANTHER" id="PTHR36459:SF1">
    <property type="entry name" value="FATTY ACID DESATURASE DOMAIN-CONTAINING PROTEIN-RELATED"/>
    <property type="match status" value="1"/>
</dbReference>
<gene>
    <name evidence="2" type="ORF">Purlil1_14328</name>
</gene>
<dbReference type="Proteomes" id="UP001287286">
    <property type="component" value="Unassembled WGS sequence"/>
</dbReference>
<accession>A0ABR0BBK6</accession>